<dbReference type="GO" id="GO:0005576">
    <property type="term" value="C:extracellular region"/>
    <property type="evidence" value="ECO:0007669"/>
    <property type="project" value="TreeGrafter"/>
</dbReference>
<keyword evidence="4 7" id="KW-0732">Signal</keyword>
<reference evidence="9 10" key="1">
    <citation type="submission" date="2020-07" db="EMBL/GenBank/DDBJ databases">
        <title>Taxonomic revisions and descriptions of new bacterial species based on genomic comparisons in the high-G+C-content subgroup of the family Alcaligenaceae.</title>
        <authorList>
            <person name="Szabo A."/>
            <person name="Felfoldi T."/>
        </authorList>
    </citation>
    <scope>NUCLEOTIDE SEQUENCE [LARGE SCALE GENOMIC DNA]</scope>
    <source>
        <strain evidence="9 10">DSM 25264</strain>
    </source>
</reference>
<dbReference type="RefSeq" id="WP_129969557.1">
    <property type="nucleotide sequence ID" value="NZ_JACCEW010000003.1"/>
</dbReference>
<name>A0A853FBE5_9BURK</name>
<gene>
    <name evidence="9" type="ORF">H0A68_10425</name>
</gene>
<evidence type="ECO:0000313" key="10">
    <source>
        <dbReference type="Proteomes" id="UP000580517"/>
    </source>
</evidence>
<comment type="subcellular location">
    <subcellularLocation>
        <location evidence="1">Periplasm</location>
    </subcellularLocation>
</comment>
<dbReference type="OrthoDB" id="7240770at2"/>
<dbReference type="PANTHER" id="PTHR30085:SF2">
    <property type="entry name" value="GLUTAMATE_ASPARTATE IMPORT SOLUTE-BINDING PROTEIN"/>
    <property type="match status" value="1"/>
</dbReference>
<sequence>MKNTLAVLCAALAVTAAMPSHAEGRLDKIKSSGVITLGHRDSSIPFSYLDDKQQPVGYSMDICHEIVKAVEKKLGVDKLQVKLVPVTSSTRIPLLANGTVDLNCGSSTNTKARQAQVAFAPTTFVTATRFVSKKADDLKSLDDLKGKTVVSTAGTSNIRWATGANQKDNLGMNIIPAKDHAEAMLTVERGRAAAFFMDDILLAGLVATSHHPDEWVISKDAYTVEPYAIMEPKNDPDFKALVDDTIKGMMKDGQLQSLYKKWFESPIPPKGVNLKWPMSDQLKKAIANPTDSANPDDYR</sequence>
<evidence type="ECO:0000256" key="2">
    <source>
        <dbReference type="ARBA" id="ARBA00010333"/>
    </source>
</evidence>
<dbReference type="SUPFAM" id="SSF53850">
    <property type="entry name" value="Periplasmic binding protein-like II"/>
    <property type="match status" value="1"/>
</dbReference>
<evidence type="ECO:0000256" key="5">
    <source>
        <dbReference type="ARBA" id="ARBA00022764"/>
    </source>
</evidence>
<dbReference type="CDD" id="cd13688">
    <property type="entry name" value="PBP2_GltI_DEBP"/>
    <property type="match status" value="1"/>
</dbReference>
<dbReference type="AlphaFoldDB" id="A0A853FBE5"/>
<dbReference type="FunFam" id="3.40.190.10:FF:000052">
    <property type="entry name" value="Amino acid ABC transporter substrate-binding protein"/>
    <property type="match status" value="1"/>
</dbReference>
<accession>A0A853FBE5</accession>
<dbReference type="Gene3D" id="3.40.190.10">
    <property type="entry name" value="Periplasmic binding protein-like II"/>
    <property type="match status" value="2"/>
</dbReference>
<feature type="chain" id="PRO_5032510276" evidence="7">
    <location>
        <begin position="23"/>
        <end position="299"/>
    </location>
</feature>
<dbReference type="Proteomes" id="UP000580517">
    <property type="component" value="Unassembled WGS sequence"/>
</dbReference>
<protein>
    <submittedName>
        <fullName evidence="9">Amino acid ABC transporter substrate-binding protein</fullName>
    </submittedName>
</protein>
<evidence type="ECO:0000313" key="9">
    <source>
        <dbReference type="EMBL" id="NYT37287.1"/>
    </source>
</evidence>
<comment type="caution">
    <text evidence="9">The sequence shown here is derived from an EMBL/GenBank/DDBJ whole genome shotgun (WGS) entry which is preliminary data.</text>
</comment>
<organism evidence="9 10">
    <name type="scientific">Allopusillimonas soli</name>
    <dbReference type="NCBI Taxonomy" id="659016"/>
    <lineage>
        <taxon>Bacteria</taxon>
        <taxon>Pseudomonadati</taxon>
        <taxon>Pseudomonadota</taxon>
        <taxon>Betaproteobacteria</taxon>
        <taxon>Burkholderiales</taxon>
        <taxon>Alcaligenaceae</taxon>
        <taxon>Allopusillimonas</taxon>
    </lineage>
</organism>
<evidence type="ECO:0000256" key="6">
    <source>
        <dbReference type="ARBA" id="ARBA00022970"/>
    </source>
</evidence>
<keyword evidence="6" id="KW-0029">Amino-acid transport</keyword>
<evidence type="ECO:0000256" key="4">
    <source>
        <dbReference type="ARBA" id="ARBA00022729"/>
    </source>
</evidence>
<evidence type="ECO:0000256" key="3">
    <source>
        <dbReference type="ARBA" id="ARBA00022448"/>
    </source>
</evidence>
<evidence type="ECO:0000256" key="7">
    <source>
        <dbReference type="SAM" id="SignalP"/>
    </source>
</evidence>
<proteinExistence type="inferred from homology"/>
<dbReference type="InterPro" id="IPR001638">
    <property type="entry name" value="Solute-binding_3/MltF_N"/>
</dbReference>
<dbReference type="SMART" id="SM00062">
    <property type="entry name" value="PBPb"/>
    <property type="match status" value="1"/>
</dbReference>
<dbReference type="GO" id="GO:0030288">
    <property type="term" value="C:outer membrane-bounded periplasmic space"/>
    <property type="evidence" value="ECO:0007669"/>
    <property type="project" value="TreeGrafter"/>
</dbReference>
<evidence type="ECO:0000256" key="1">
    <source>
        <dbReference type="ARBA" id="ARBA00004418"/>
    </source>
</evidence>
<keyword evidence="5" id="KW-0574">Periplasm</keyword>
<dbReference type="EMBL" id="JACCEW010000003">
    <property type="protein sequence ID" value="NYT37287.1"/>
    <property type="molecule type" value="Genomic_DNA"/>
</dbReference>
<feature type="signal peptide" evidence="7">
    <location>
        <begin position="1"/>
        <end position="22"/>
    </location>
</feature>
<dbReference type="InterPro" id="IPR051455">
    <property type="entry name" value="Bact_solute-bind_prot3"/>
</dbReference>
<keyword evidence="10" id="KW-1185">Reference proteome</keyword>
<dbReference type="Pfam" id="PF00497">
    <property type="entry name" value="SBP_bac_3"/>
    <property type="match status" value="1"/>
</dbReference>
<comment type="similarity">
    <text evidence="2">Belongs to the bacterial solute-binding protein 3 family.</text>
</comment>
<dbReference type="PANTHER" id="PTHR30085">
    <property type="entry name" value="AMINO ACID ABC TRANSPORTER PERMEASE"/>
    <property type="match status" value="1"/>
</dbReference>
<evidence type="ECO:0000259" key="8">
    <source>
        <dbReference type="SMART" id="SM00062"/>
    </source>
</evidence>
<dbReference type="GO" id="GO:0006865">
    <property type="term" value="P:amino acid transport"/>
    <property type="evidence" value="ECO:0007669"/>
    <property type="project" value="UniProtKB-KW"/>
</dbReference>
<feature type="domain" description="Solute-binding protein family 3/N-terminal" evidence="8">
    <location>
        <begin position="34"/>
        <end position="266"/>
    </location>
</feature>
<keyword evidence="3" id="KW-0813">Transport</keyword>